<dbReference type="Proteomes" id="UP000297762">
    <property type="component" value="Unassembled WGS sequence"/>
</dbReference>
<organism evidence="2 3">
    <name type="scientific">Leptospira sarikeiensis</name>
    <dbReference type="NCBI Taxonomy" id="2484943"/>
    <lineage>
        <taxon>Bacteria</taxon>
        <taxon>Pseudomonadati</taxon>
        <taxon>Spirochaetota</taxon>
        <taxon>Spirochaetia</taxon>
        <taxon>Leptospirales</taxon>
        <taxon>Leptospiraceae</taxon>
        <taxon>Leptospira</taxon>
    </lineage>
</organism>
<protein>
    <recommendedName>
        <fullName evidence="4">Lipoprotein</fullName>
    </recommendedName>
</protein>
<feature type="signal peptide" evidence="1">
    <location>
        <begin position="1"/>
        <end position="18"/>
    </location>
</feature>
<accession>A0A4R9K003</accession>
<comment type="caution">
    <text evidence="2">The sequence shown here is derived from an EMBL/GenBank/DDBJ whole genome shotgun (WGS) entry which is preliminary data.</text>
</comment>
<dbReference type="PROSITE" id="PS51257">
    <property type="entry name" value="PROKAR_LIPOPROTEIN"/>
    <property type="match status" value="1"/>
</dbReference>
<feature type="chain" id="PRO_5020627780" description="Lipoprotein" evidence="1">
    <location>
        <begin position="19"/>
        <end position="182"/>
    </location>
</feature>
<evidence type="ECO:0000313" key="2">
    <source>
        <dbReference type="EMBL" id="TGL58972.1"/>
    </source>
</evidence>
<name>A0A4R9K003_9LEPT</name>
<proteinExistence type="predicted"/>
<evidence type="ECO:0000313" key="3">
    <source>
        <dbReference type="Proteomes" id="UP000297762"/>
    </source>
</evidence>
<keyword evidence="3" id="KW-1185">Reference proteome</keyword>
<dbReference type="EMBL" id="RQGF01000035">
    <property type="protein sequence ID" value="TGL58972.1"/>
    <property type="molecule type" value="Genomic_DNA"/>
</dbReference>
<dbReference type="OrthoDB" id="339537at2"/>
<evidence type="ECO:0000256" key="1">
    <source>
        <dbReference type="SAM" id="SignalP"/>
    </source>
</evidence>
<evidence type="ECO:0008006" key="4">
    <source>
        <dbReference type="Google" id="ProtNLM"/>
    </source>
</evidence>
<keyword evidence="1" id="KW-0732">Signal</keyword>
<sequence length="182" mass="20515">MKSAFKILNILLLVSAFAGCKTPQQNPNSVTPENPSALRLNYDVVYYTGGHSVLLNSGRLFARGLFYECKISDTNSSFESFRASSYTEDNSNDFRQLVSETEQSGFTARQFQYFSMGESSRATVFSGCGKGSGTERCYVRWEWQKEAFIFVFETQLENKKGLGTSELGKEFHEFVSRGIKAF</sequence>
<dbReference type="RefSeq" id="WP_135651216.1">
    <property type="nucleotide sequence ID" value="NZ_RQGF01000035.1"/>
</dbReference>
<reference evidence="2" key="1">
    <citation type="journal article" date="2019" name="PLoS Negl. Trop. Dis.">
        <title>Revisiting the worldwide diversity of Leptospira species in the environment.</title>
        <authorList>
            <person name="Vincent A.T."/>
            <person name="Schiettekatte O."/>
            <person name="Bourhy P."/>
            <person name="Veyrier F.J."/>
            <person name="Picardeau M."/>
        </authorList>
    </citation>
    <scope>NUCLEOTIDE SEQUENCE [LARGE SCALE GENOMIC DNA]</scope>
    <source>
        <strain evidence="2">201702455</strain>
    </source>
</reference>
<gene>
    <name evidence="2" type="ORF">EHQ64_18220</name>
</gene>
<dbReference type="AlphaFoldDB" id="A0A4R9K003"/>